<organism evidence="5 6">
    <name type="scientific">Pochonia chlamydosporia 170</name>
    <dbReference type="NCBI Taxonomy" id="1380566"/>
    <lineage>
        <taxon>Eukaryota</taxon>
        <taxon>Fungi</taxon>
        <taxon>Dikarya</taxon>
        <taxon>Ascomycota</taxon>
        <taxon>Pezizomycotina</taxon>
        <taxon>Sordariomycetes</taxon>
        <taxon>Hypocreomycetidae</taxon>
        <taxon>Hypocreales</taxon>
        <taxon>Clavicipitaceae</taxon>
        <taxon>Pochonia</taxon>
    </lineage>
</organism>
<comment type="caution">
    <text evidence="5">The sequence shown here is derived from an EMBL/GenBank/DDBJ whole genome shotgun (WGS) entry which is preliminary data.</text>
</comment>
<evidence type="ECO:0000256" key="3">
    <source>
        <dbReference type="SAM" id="SignalP"/>
    </source>
</evidence>
<evidence type="ECO:0000256" key="2">
    <source>
        <dbReference type="ARBA" id="ARBA00022801"/>
    </source>
</evidence>
<dbReference type="AlphaFoldDB" id="A0A179G3T2"/>
<dbReference type="Pfam" id="PF08386">
    <property type="entry name" value="Abhydrolase_4"/>
    <property type="match status" value="1"/>
</dbReference>
<evidence type="ECO:0000313" key="5">
    <source>
        <dbReference type="EMBL" id="OAQ72013.1"/>
    </source>
</evidence>
<feature type="domain" description="Peptidase S33 tripeptidyl aminopeptidase-like C-terminal" evidence="4">
    <location>
        <begin position="416"/>
        <end position="513"/>
    </location>
</feature>
<feature type="signal peptide" evidence="3">
    <location>
        <begin position="1"/>
        <end position="22"/>
    </location>
</feature>
<dbReference type="InterPro" id="IPR029058">
    <property type="entry name" value="AB_hydrolase_fold"/>
</dbReference>
<dbReference type="RefSeq" id="XP_018148096.1">
    <property type="nucleotide sequence ID" value="XM_018280176.1"/>
</dbReference>
<keyword evidence="2" id="KW-0378">Hydrolase</keyword>
<evidence type="ECO:0000256" key="1">
    <source>
        <dbReference type="ARBA" id="ARBA00010088"/>
    </source>
</evidence>
<comment type="similarity">
    <text evidence="1">Belongs to the peptidase S33 family.</text>
</comment>
<dbReference type="InterPro" id="IPR051601">
    <property type="entry name" value="Serine_prot/Carboxylest_S33"/>
</dbReference>
<name>A0A179G3T2_METCM</name>
<gene>
    <name evidence="5" type="ORF">VFPPC_00083</name>
</gene>
<keyword evidence="3" id="KW-0732">Signal</keyword>
<proteinExistence type="inferred from homology"/>
<protein>
    <submittedName>
        <fullName evidence="5">Peptidase S33, tripeptidyl-peptidase</fullName>
    </submittedName>
</protein>
<dbReference type="GO" id="GO:0016787">
    <property type="term" value="F:hydrolase activity"/>
    <property type="evidence" value="ECO:0007669"/>
    <property type="project" value="UniProtKB-KW"/>
</dbReference>
<dbReference type="Gene3D" id="3.40.50.1820">
    <property type="entry name" value="alpha/beta hydrolase"/>
    <property type="match status" value="1"/>
</dbReference>
<dbReference type="SUPFAM" id="SSF53474">
    <property type="entry name" value="alpha/beta-Hydrolases"/>
    <property type="match status" value="1"/>
</dbReference>
<dbReference type="InterPro" id="IPR013595">
    <property type="entry name" value="Pept_S33_TAP-like_C"/>
</dbReference>
<dbReference type="EMBL" id="LSBJ02000001">
    <property type="protein sequence ID" value="OAQ72013.1"/>
    <property type="molecule type" value="Genomic_DNA"/>
</dbReference>
<evidence type="ECO:0000313" key="6">
    <source>
        <dbReference type="Proteomes" id="UP000078397"/>
    </source>
</evidence>
<dbReference type="STRING" id="1380566.A0A179G3T2"/>
<dbReference type="PANTHER" id="PTHR43248">
    <property type="entry name" value="2-SUCCINYL-6-HYDROXY-2,4-CYCLOHEXADIENE-1-CARBOXYLATE SYNTHASE"/>
    <property type="match status" value="1"/>
</dbReference>
<keyword evidence="6" id="KW-1185">Reference proteome</keyword>
<evidence type="ECO:0000259" key="4">
    <source>
        <dbReference type="Pfam" id="PF08386"/>
    </source>
</evidence>
<dbReference type="GeneID" id="28844170"/>
<sequence>MISASVALRLLLPLSAITVAATDTQIRLQPIDTQVDIEGVATAASSQGKNSIIQWGKCNDSNLDNTIPVDCGYLELPLDYTDLESNSTLNLALLRVPAATQPAKGSIILNFGGPGVPGRESLASAGQLLQIGTGTTLPFRCLEGSYELGSFVSSQVLPDITQKDALGRLWARGTIDANICARRRNDTGRLLGTAFVARDVVEIAKSLGEDDMVRYWGFSYGTTLGATLVAMFPEKVDKVILDGVQNPHQYYHSQGDFEEWSQTDEVFSAIFVHCLNNPTECRLAKHYKTAEELENAIWKMIDTLKYHPVPMDRYIIDNTAVNALIQGALYATKYWQNLTTVLDMLLTNNIDKDVMMDALRNIRMPLDEDDLLPTTDAVFALLGIHCSERSVRAKTYDEFLPTLHRLYNTSRVIASASLPGCMTCAQWSMDAKERYEGDFRVHPKNPVLIIGNTYDAHTPIRSARNISSGFKDSVVLEVDGYGHSSLRLPSACTLEKISAYWSTGAMPLPNTVCQVDSPPFSNITWFDVIKNSTFGTLDTRIDRNLDNGLDKLRLFRR</sequence>
<dbReference type="KEGG" id="pchm:VFPPC_00083"/>
<accession>A0A179G3T2</accession>
<dbReference type="Proteomes" id="UP000078397">
    <property type="component" value="Unassembled WGS sequence"/>
</dbReference>
<dbReference type="PANTHER" id="PTHR43248:SF25">
    <property type="entry name" value="AB HYDROLASE-1 DOMAIN-CONTAINING PROTEIN-RELATED"/>
    <property type="match status" value="1"/>
</dbReference>
<reference evidence="5 6" key="1">
    <citation type="journal article" date="2016" name="PLoS Pathog.">
        <title>Biosynthesis of antibiotic leucinostatins in bio-control fungus Purpureocillium lilacinum and their inhibition on phytophthora revealed by genome mining.</title>
        <authorList>
            <person name="Wang G."/>
            <person name="Liu Z."/>
            <person name="Lin R."/>
            <person name="Li E."/>
            <person name="Mao Z."/>
            <person name="Ling J."/>
            <person name="Yang Y."/>
            <person name="Yin W.B."/>
            <person name="Xie B."/>
        </authorList>
    </citation>
    <scope>NUCLEOTIDE SEQUENCE [LARGE SCALE GENOMIC DNA]</scope>
    <source>
        <strain evidence="5">170</strain>
    </source>
</reference>
<dbReference type="OrthoDB" id="425534at2759"/>
<feature type="chain" id="PRO_5008102313" evidence="3">
    <location>
        <begin position="23"/>
        <end position="557"/>
    </location>
</feature>